<dbReference type="Proteomes" id="UP001148838">
    <property type="component" value="Unassembled WGS sequence"/>
</dbReference>
<gene>
    <name evidence="1" type="ORF">ANN_10107</name>
</gene>
<keyword evidence="2" id="KW-1185">Reference proteome</keyword>
<organism evidence="1 2">
    <name type="scientific">Periplaneta americana</name>
    <name type="common">American cockroach</name>
    <name type="synonym">Blatta americana</name>
    <dbReference type="NCBI Taxonomy" id="6978"/>
    <lineage>
        <taxon>Eukaryota</taxon>
        <taxon>Metazoa</taxon>
        <taxon>Ecdysozoa</taxon>
        <taxon>Arthropoda</taxon>
        <taxon>Hexapoda</taxon>
        <taxon>Insecta</taxon>
        <taxon>Pterygota</taxon>
        <taxon>Neoptera</taxon>
        <taxon>Polyneoptera</taxon>
        <taxon>Dictyoptera</taxon>
        <taxon>Blattodea</taxon>
        <taxon>Blattoidea</taxon>
        <taxon>Blattidae</taxon>
        <taxon>Blattinae</taxon>
        <taxon>Periplaneta</taxon>
    </lineage>
</organism>
<evidence type="ECO:0000313" key="2">
    <source>
        <dbReference type="Proteomes" id="UP001148838"/>
    </source>
</evidence>
<reference evidence="1 2" key="1">
    <citation type="journal article" date="2022" name="Allergy">
        <title>Genome assembly and annotation of Periplaneta americana reveal a comprehensive cockroach allergen profile.</title>
        <authorList>
            <person name="Wang L."/>
            <person name="Xiong Q."/>
            <person name="Saelim N."/>
            <person name="Wang L."/>
            <person name="Nong W."/>
            <person name="Wan A.T."/>
            <person name="Shi M."/>
            <person name="Liu X."/>
            <person name="Cao Q."/>
            <person name="Hui J.H.L."/>
            <person name="Sookrung N."/>
            <person name="Leung T.F."/>
            <person name="Tungtrongchitr A."/>
            <person name="Tsui S.K.W."/>
        </authorList>
    </citation>
    <scope>NUCLEOTIDE SEQUENCE [LARGE SCALE GENOMIC DNA]</scope>
    <source>
        <strain evidence="1">PWHHKU_190912</strain>
    </source>
</reference>
<dbReference type="InterPro" id="IPR036397">
    <property type="entry name" value="RNaseH_sf"/>
</dbReference>
<proteinExistence type="predicted"/>
<dbReference type="EMBL" id="JAJSOF020000005">
    <property type="protein sequence ID" value="KAJ4448095.1"/>
    <property type="molecule type" value="Genomic_DNA"/>
</dbReference>
<dbReference type="Gene3D" id="3.30.420.10">
    <property type="entry name" value="Ribonuclease H-like superfamily/Ribonuclease H"/>
    <property type="match status" value="1"/>
</dbReference>
<name>A0ABQ8TRW6_PERAM</name>
<evidence type="ECO:0000313" key="1">
    <source>
        <dbReference type="EMBL" id="KAJ4448095.1"/>
    </source>
</evidence>
<accession>A0ABQ8TRW6</accession>
<comment type="caution">
    <text evidence="1">The sequence shown here is derived from an EMBL/GenBank/DDBJ whole genome shotgun (WGS) entry which is preliminary data.</text>
</comment>
<protein>
    <submittedName>
        <fullName evidence="1">Uncharacterized protein</fullName>
    </submittedName>
</protein>
<sequence length="148" mass="17296">MPTRANITGGRTTRALAKSHTIITEENIVAADNLIRADLRRTVDEMAQNLNIMEARHITVPKQFRNFTTVGKVMLMLFFQSVCLLRCHFMERGESVTSARYSEILRTELRRVVKNKRRGRLHEDVIMLHDITRLHTVRHTMDTIRDLR</sequence>